<gene>
    <name evidence="1" type="ORF">N8T08_009967</name>
</gene>
<evidence type="ECO:0000313" key="1">
    <source>
        <dbReference type="EMBL" id="KAK1140654.1"/>
    </source>
</evidence>
<accession>A0ACC3ASU7</accession>
<dbReference type="Proteomes" id="UP001177260">
    <property type="component" value="Unassembled WGS sequence"/>
</dbReference>
<evidence type="ECO:0000313" key="2">
    <source>
        <dbReference type="Proteomes" id="UP001177260"/>
    </source>
</evidence>
<name>A0ACC3ASU7_9EURO</name>
<protein>
    <submittedName>
        <fullName evidence="1">Uncharacterized protein</fullName>
    </submittedName>
</protein>
<keyword evidence="2" id="KW-1185">Reference proteome</keyword>
<reference evidence="1 2" key="1">
    <citation type="journal article" date="2023" name="ACS Omega">
        <title>Identification of the Neoaspergillic Acid Biosynthesis Gene Cluster by Establishing an In Vitro CRISPR-Ribonucleoprotein Genetic System in Aspergillus melleus.</title>
        <authorList>
            <person name="Yuan B."/>
            <person name="Grau M.F."/>
            <person name="Murata R.M."/>
            <person name="Torok T."/>
            <person name="Venkateswaran K."/>
            <person name="Stajich J.E."/>
            <person name="Wang C.C.C."/>
        </authorList>
    </citation>
    <scope>NUCLEOTIDE SEQUENCE [LARGE SCALE GENOMIC DNA]</scope>
    <source>
        <strain evidence="1 2">IMV 1140</strain>
    </source>
</reference>
<comment type="caution">
    <text evidence="1">The sequence shown here is derived from an EMBL/GenBank/DDBJ whole genome shotgun (WGS) entry which is preliminary data.</text>
</comment>
<proteinExistence type="predicted"/>
<dbReference type="EMBL" id="JAOPJF010000077">
    <property type="protein sequence ID" value="KAK1140654.1"/>
    <property type="molecule type" value="Genomic_DNA"/>
</dbReference>
<organism evidence="1 2">
    <name type="scientific">Aspergillus melleus</name>
    <dbReference type="NCBI Taxonomy" id="138277"/>
    <lineage>
        <taxon>Eukaryota</taxon>
        <taxon>Fungi</taxon>
        <taxon>Dikarya</taxon>
        <taxon>Ascomycota</taxon>
        <taxon>Pezizomycotina</taxon>
        <taxon>Eurotiomycetes</taxon>
        <taxon>Eurotiomycetidae</taxon>
        <taxon>Eurotiales</taxon>
        <taxon>Aspergillaceae</taxon>
        <taxon>Aspergillus</taxon>
        <taxon>Aspergillus subgen. Circumdati</taxon>
    </lineage>
</organism>
<sequence>MEPTESLVDIGTHRLFLSLQGVTRAPGSPLVVFIAGAGDVCASFVAVARLVGEFTPTMLYDRSGLGRSQDGPDPPRATTAAQELRLLQVQAGLEPPFLLVAHSYGGIVAREYLEWYPGLVAGLVLVDAATEEQIVLVDDEHRRAINAVQGDLNFARVTGLRDRARLSRDEWRARAASIARGQSTAEAEAGSAREICETLGRKDQYRRQVLGTKPLVVLRARSSHDYERIYEAGVAAGHGTEAQRSSFRQLLDHWDWMDHRMQMAQLQLSSTHRFVDVPDCGHHVHLIRPDLLAAEVQWVRDAILSSNEPLERL</sequence>